<gene>
    <name evidence="1" type="ORF">DH2020_032725</name>
</gene>
<dbReference type="EMBL" id="JABTTQ020001212">
    <property type="protein sequence ID" value="KAK6133511.1"/>
    <property type="molecule type" value="Genomic_DNA"/>
</dbReference>
<evidence type="ECO:0000313" key="2">
    <source>
        <dbReference type="Proteomes" id="UP001318860"/>
    </source>
</evidence>
<keyword evidence="2" id="KW-1185">Reference proteome</keyword>
<protein>
    <submittedName>
        <fullName evidence="1">Uncharacterized protein</fullName>
    </submittedName>
</protein>
<dbReference type="Proteomes" id="UP001318860">
    <property type="component" value="Unassembled WGS sequence"/>
</dbReference>
<organism evidence="1 2">
    <name type="scientific">Rehmannia glutinosa</name>
    <name type="common">Chinese foxglove</name>
    <dbReference type="NCBI Taxonomy" id="99300"/>
    <lineage>
        <taxon>Eukaryota</taxon>
        <taxon>Viridiplantae</taxon>
        <taxon>Streptophyta</taxon>
        <taxon>Embryophyta</taxon>
        <taxon>Tracheophyta</taxon>
        <taxon>Spermatophyta</taxon>
        <taxon>Magnoliopsida</taxon>
        <taxon>eudicotyledons</taxon>
        <taxon>Gunneridae</taxon>
        <taxon>Pentapetalae</taxon>
        <taxon>asterids</taxon>
        <taxon>lamiids</taxon>
        <taxon>Lamiales</taxon>
        <taxon>Orobanchaceae</taxon>
        <taxon>Rehmannieae</taxon>
        <taxon>Rehmannia</taxon>
    </lineage>
</organism>
<sequence length="58" mass="6220">MAELGVIPPLVAMVGSEVVARQRLAVRALIVLANGSFTNKTLMLGQESYQNYPKTSVS</sequence>
<dbReference type="PANTHER" id="PTHR46700:SF2">
    <property type="entry name" value="ARM REPEAT SUPERFAMILY PROTEIN"/>
    <property type="match status" value="1"/>
</dbReference>
<name>A0ABR0VH79_REHGL</name>
<proteinExistence type="predicted"/>
<dbReference type="PANTHER" id="PTHR46700">
    <property type="entry name" value="ARM REPEAT SUPERFAMILY PROTEIN"/>
    <property type="match status" value="1"/>
</dbReference>
<evidence type="ECO:0000313" key="1">
    <source>
        <dbReference type="EMBL" id="KAK6133511.1"/>
    </source>
</evidence>
<reference evidence="1 2" key="1">
    <citation type="journal article" date="2021" name="Comput. Struct. Biotechnol. J.">
        <title>De novo genome assembly of the potent medicinal plant Rehmannia glutinosa using nanopore technology.</title>
        <authorList>
            <person name="Ma L."/>
            <person name="Dong C."/>
            <person name="Song C."/>
            <person name="Wang X."/>
            <person name="Zheng X."/>
            <person name="Niu Y."/>
            <person name="Chen S."/>
            <person name="Feng W."/>
        </authorList>
    </citation>
    <scope>NUCLEOTIDE SEQUENCE [LARGE SCALE GENOMIC DNA]</scope>
    <source>
        <strain evidence="1">DH-2019</strain>
    </source>
</reference>
<accession>A0ABR0VH79</accession>
<comment type="caution">
    <text evidence="1">The sequence shown here is derived from an EMBL/GenBank/DDBJ whole genome shotgun (WGS) entry which is preliminary data.</text>
</comment>